<sequence length="705" mass="77850">MAVMSSLRDKTHIILYTLLAAFLALIVFEWGMDFTGNSGTKQNQAGEVNGKVIPYSQYEEIYKAVTENFRRSNPGAEVMPENELEFQEQAWNTVVEQTLLDQQLKKFGITVQDQEVVDALGSATNPPQVIRQNFTNPATGAVDRAKLESIRRDPRNKELWLQIEKIVRRELEVNKLLRALQTFVHVTDRELDDIVNRQYSLFSASFIPFPLSFAGPDSNFPVKEEEIKKYYDEHKELLKQFYSRKADFVFFPLIPSSKDSLAVRTELETIRAEFSASVNDSDYVKVQSDRPAGINKVYSRADFSPAAGDVFFNSPNFKPGTIVGPIADRGEYRLIKIRQISASAPLVARASHILLHFNPASREDVARVSQLSALIFKQLQAGTPFDALAKKYSADPVSALNGGDIGWFSKERMVPQFAAAVFGARPGSVIGPVQTQFGLHIIKVTGFDTQAALCSEIVRNIRPSTETVDSGRRLATAFQINATEKGFDKSAASAKLPIGKTGDFNKHMPIPQIGYREAVTTFAFKAKEGDLSDVLETEKGFYVMRLTGKNDTGYRLLDKELKARITAELVRKKKEALLEKKLAAMAAVPGVTLEKIAASHAGVKVVVADSIRWSNGAIPGYGVDRSLVEGMSALVPGKLSAPLKTSDGAALVLLSSKTVPAGLNRKAEKSAIAPQLLRAKQEQLFAEYIASLRKKVIDPWGRISN</sequence>
<organism evidence="5 6">
    <name type="scientific">Pelodictyon phaeoclathratiforme (strain DSM 5477 / BU-1)</name>
    <dbReference type="NCBI Taxonomy" id="324925"/>
    <lineage>
        <taxon>Bacteria</taxon>
        <taxon>Pseudomonadati</taxon>
        <taxon>Chlorobiota</taxon>
        <taxon>Chlorobiia</taxon>
        <taxon>Chlorobiales</taxon>
        <taxon>Chlorobiaceae</taxon>
        <taxon>Chlorobium/Pelodictyon group</taxon>
        <taxon>Pelodictyon</taxon>
    </lineage>
</organism>
<keyword evidence="3" id="KW-0812">Transmembrane</keyword>
<dbReference type="eggNOG" id="COG0760">
    <property type="taxonomic scope" value="Bacteria"/>
</dbReference>
<reference evidence="5 6" key="1">
    <citation type="submission" date="2008-06" db="EMBL/GenBank/DDBJ databases">
        <title>Complete sequence of Pelodictyon phaeoclathratiforme BU-1.</title>
        <authorList>
            <consortium name="US DOE Joint Genome Institute"/>
            <person name="Lucas S."/>
            <person name="Copeland A."/>
            <person name="Lapidus A."/>
            <person name="Glavina del Rio T."/>
            <person name="Dalin E."/>
            <person name="Tice H."/>
            <person name="Bruce D."/>
            <person name="Goodwin L."/>
            <person name="Pitluck S."/>
            <person name="Schmutz J."/>
            <person name="Larimer F."/>
            <person name="Land M."/>
            <person name="Hauser L."/>
            <person name="Kyrpides N."/>
            <person name="Mikhailova N."/>
            <person name="Liu Z."/>
            <person name="Li T."/>
            <person name="Zhao F."/>
            <person name="Overmann J."/>
            <person name="Bryant D.A."/>
            <person name="Richardson P."/>
        </authorList>
    </citation>
    <scope>NUCLEOTIDE SEQUENCE [LARGE SCALE GENOMIC DNA]</scope>
    <source>
        <strain evidence="6">DSM 5477 / BU-1</strain>
    </source>
</reference>
<dbReference type="PANTHER" id="PTHR47637">
    <property type="entry name" value="CHAPERONE SURA"/>
    <property type="match status" value="1"/>
</dbReference>
<accession>B4SFU2</accession>
<dbReference type="Gene3D" id="1.10.4030.10">
    <property type="entry name" value="Porin chaperone SurA, peptide-binding domain"/>
    <property type="match status" value="1"/>
</dbReference>
<evidence type="ECO:0000259" key="4">
    <source>
        <dbReference type="PROSITE" id="PS50198"/>
    </source>
</evidence>
<dbReference type="InterPro" id="IPR050280">
    <property type="entry name" value="OMP_Chaperone_SurA"/>
</dbReference>
<dbReference type="InterPro" id="IPR023058">
    <property type="entry name" value="PPIase_PpiC_CS"/>
</dbReference>
<dbReference type="Proteomes" id="UP000002724">
    <property type="component" value="Chromosome"/>
</dbReference>
<dbReference type="GO" id="GO:0003755">
    <property type="term" value="F:peptidyl-prolyl cis-trans isomerase activity"/>
    <property type="evidence" value="ECO:0007669"/>
    <property type="project" value="UniProtKB-KW"/>
</dbReference>
<dbReference type="Pfam" id="PF13623">
    <property type="entry name" value="SurA_N_2"/>
    <property type="match status" value="1"/>
</dbReference>
<evidence type="ECO:0000313" key="6">
    <source>
        <dbReference type="Proteomes" id="UP000002724"/>
    </source>
</evidence>
<dbReference type="PROSITE" id="PS50198">
    <property type="entry name" value="PPIC_PPIASE_2"/>
    <property type="match status" value="1"/>
</dbReference>
<proteinExistence type="predicted"/>
<name>B4SFU2_PELPB</name>
<evidence type="ECO:0000256" key="1">
    <source>
        <dbReference type="ARBA" id="ARBA00022729"/>
    </source>
</evidence>
<dbReference type="SUPFAM" id="SSF54534">
    <property type="entry name" value="FKBP-like"/>
    <property type="match status" value="1"/>
</dbReference>
<evidence type="ECO:0000313" key="5">
    <source>
        <dbReference type="EMBL" id="ACF44769.1"/>
    </source>
</evidence>
<keyword evidence="3" id="KW-1133">Transmembrane helix</keyword>
<keyword evidence="2" id="KW-0697">Rotamase</keyword>
<keyword evidence="1" id="KW-0732">Signal</keyword>
<keyword evidence="6" id="KW-1185">Reference proteome</keyword>
<dbReference type="SUPFAM" id="SSF109998">
    <property type="entry name" value="Triger factor/SurA peptide-binding domain-like"/>
    <property type="match status" value="1"/>
</dbReference>
<dbReference type="Gene3D" id="3.10.50.40">
    <property type="match status" value="1"/>
</dbReference>
<evidence type="ECO:0000256" key="2">
    <source>
        <dbReference type="PROSITE-ProRule" id="PRU00278"/>
    </source>
</evidence>
<dbReference type="Pfam" id="PF13616">
    <property type="entry name" value="Rotamase_3"/>
    <property type="match status" value="1"/>
</dbReference>
<dbReference type="InterPro" id="IPR046357">
    <property type="entry name" value="PPIase_dom_sf"/>
</dbReference>
<dbReference type="KEGG" id="pph:Ppha_2608"/>
<dbReference type="OrthoDB" id="9812372at2"/>
<dbReference type="InterPro" id="IPR000297">
    <property type="entry name" value="PPIase_PpiC"/>
</dbReference>
<dbReference type="STRING" id="324925.Ppha_2608"/>
<dbReference type="InterPro" id="IPR027304">
    <property type="entry name" value="Trigger_fact/SurA_dom_sf"/>
</dbReference>
<keyword evidence="3" id="KW-0472">Membrane</keyword>
<dbReference type="RefSeq" id="WP_012509242.1">
    <property type="nucleotide sequence ID" value="NC_011060.1"/>
</dbReference>
<dbReference type="PANTHER" id="PTHR47637:SF1">
    <property type="entry name" value="CHAPERONE SURA"/>
    <property type="match status" value="1"/>
</dbReference>
<gene>
    <name evidence="5" type="ordered locus">Ppha_2608</name>
</gene>
<evidence type="ECO:0000256" key="3">
    <source>
        <dbReference type="SAM" id="Phobius"/>
    </source>
</evidence>
<dbReference type="EMBL" id="CP001110">
    <property type="protein sequence ID" value="ACF44769.1"/>
    <property type="molecule type" value="Genomic_DNA"/>
</dbReference>
<dbReference type="PROSITE" id="PS01096">
    <property type="entry name" value="PPIC_PPIASE_1"/>
    <property type="match status" value="1"/>
</dbReference>
<protein>
    <submittedName>
        <fullName evidence="5">PpiC-type peptidyl-prolyl cis-trans isomerase</fullName>
    </submittedName>
</protein>
<feature type="domain" description="PpiC" evidence="4">
    <location>
        <begin position="345"/>
        <end position="446"/>
    </location>
</feature>
<dbReference type="HOGENOM" id="CLU_023843_0_0_10"/>
<keyword evidence="2 5" id="KW-0413">Isomerase</keyword>
<dbReference type="AlphaFoldDB" id="B4SFU2"/>
<feature type="transmembrane region" description="Helical" evidence="3">
    <location>
        <begin position="12"/>
        <end position="32"/>
    </location>
</feature>